<feature type="domain" description="Dienelactone hydrolase" evidence="2">
    <location>
        <begin position="61"/>
        <end position="274"/>
    </location>
</feature>
<accession>A0A5C3KLN1</accession>
<dbReference type="EMBL" id="ML210279">
    <property type="protein sequence ID" value="TFK21082.1"/>
    <property type="molecule type" value="Genomic_DNA"/>
</dbReference>
<dbReference type="AlphaFoldDB" id="A0A5C3KLN1"/>
<dbReference type="STRING" id="230819.A0A5C3KLN1"/>
<dbReference type="OrthoDB" id="1393670at2759"/>
<dbReference type="Pfam" id="PF01738">
    <property type="entry name" value="DLH"/>
    <property type="match status" value="1"/>
</dbReference>
<protein>
    <submittedName>
        <fullName evidence="3">Alpha/beta-hydrolase</fullName>
    </submittedName>
</protein>
<dbReference type="GO" id="GO:0016787">
    <property type="term" value="F:hydrolase activity"/>
    <property type="evidence" value="ECO:0007669"/>
    <property type="project" value="UniProtKB-KW"/>
</dbReference>
<proteinExistence type="predicted"/>
<organism evidence="3 4">
    <name type="scientific">Coprinopsis marcescibilis</name>
    <name type="common">Agaric fungus</name>
    <name type="synonym">Psathyrella marcescibilis</name>
    <dbReference type="NCBI Taxonomy" id="230819"/>
    <lineage>
        <taxon>Eukaryota</taxon>
        <taxon>Fungi</taxon>
        <taxon>Dikarya</taxon>
        <taxon>Basidiomycota</taxon>
        <taxon>Agaricomycotina</taxon>
        <taxon>Agaricomycetes</taxon>
        <taxon>Agaricomycetidae</taxon>
        <taxon>Agaricales</taxon>
        <taxon>Agaricineae</taxon>
        <taxon>Psathyrellaceae</taxon>
        <taxon>Coprinopsis</taxon>
    </lineage>
</organism>
<evidence type="ECO:0000256" key="1">
    <source>
        <dbReference type="SAM" id="SignalP"/>
    </source>
</evidence>
<evidence type="ECO:0000259" key="2">
    <source>
        <dbReference type="Pfam" id="PF01738"/>
    </source>
</evidence>
<evidence type="ECO:0000313" key="4">
    <source>
        <dbReference type="Proteomes" id="UP000307440"/>
    </source>
</evidence>
<feature type="chain" id="PRO_5022796328" evidence="1">
    <location>
        <begin position="25"/>
        <end position="276"/>
    </location>
</feature>
<keyword evidence="1" id="KW-0732">Signal</keyword>
<dbReference type="PANTHER" id="PTHR17630">
    <property type="entry name" value="DIENELACTONE HYDROLASE"/>
    <property type="match status" value="1"/>
</dbReference>
<dbReference type="Proteomes" id="UP000307440">
    <property type="component" value="Unassembled WGS sequence"/>
</dbReference>
<dbReference type="SUPFAM" id="SSF53474">
    <property type="entry name" value="alpha/beta-Hydrolases"/>
    <property type="match status" value="1"/>
</dbReference>
<sequence>MATLSVFFLSAYLLLSLFPSAAFGDSVASPILAGSIGKDCVEGAVHSGHALGKNISIADVPTYFAEPASEPAVKKVILFLSDVYSPFYINNQLLQDEFASNGFYVLGIDYFFGDPIQDNQGRPGFNQTAWFNKSRKQAEESLPKWLAAVRQIYGADAKYGAVGYCFGAPYALELGATENVIASAFAHPSGLTEDHFNKLKKPLLLSCAETDSSFPTASLRRASDILAQRKATYHLQIFSGTTHGFATRADPTIPNAVWAKEQSAKSVVEWFNRFST</sequence>
<dbReference type="InterPro" id="IPR002925">
    <property type="entry name" value="Dienelactn_hydro"/>
</dbReference>
<keyword evidence="3" id="KW-0378">Hydrolase</keyword>
<dbReference type="Gene3D" id="3.40.50.1820">
    <property type="entry name" value="alpha/beta hydrolase"/>
    <property type="match status" value="1"/>
</dbReference>
<keyword evidence="4" id="KW-1185">Reference proteome</keyword>
<name>A0A5C3KLN1_COPMA</name>
<feature type="signal peptide" evidence="1">
    <location>
        <begin position="1"/>
        <end position="24"/>
    </location>
</feature>
<evidence type="ECO:0000313" key="3">
    <source>
        <dbReference type="EMBL" id="TFK21082.1"/>
    </source>
</evidence>
<dbReference type="InterPro" id="IPR029058">
    <property type="entry name" value="AB_hydrolase_fold"/>
</dbReference>
<gene>
    <name evidence="3" type="ORF">FA15DRAFT_718167</name>
</gene>
<reference evidence="3 4" key="1">
    <citation type="journal article" date="2019" name="Nat. Ecol. Evol.">
        <title>Megaphylogeny resolves global patterns of mushroom evolution.</title>
        <authorList>
            <person name="Varga T."/>
            <person name="Krizsan K."/>
            <person name="Foldi C."/>
            <person name="Dima B."/>
            <person name="Sanchez-Garcia M."/>
            <person name="Sanchez-Ramirez S."/>
            <person name="Szollosi G.J."/>
            <person name="Szarkandi J.G."/>
            <person name="Papp V."/>
            <person name="Albert L."/>
            <person name="Andreopoulos W."/>
            <person name="Angelini C."/>
            <person name="Antonin V."/>
            <person name="Barry K.W."/>
            <person name="Bougher N.L."/>
            <person name="Buchanan P."/>
            <person name="Buyck B."/>
            <person name="Bense V."/>
            <person name="Catcheside P."/>
            <person name="Chovatia M."/>
            <person name="Cooper J."/>
            <person name="Damon W."/>
            <person name="Desjardin D."/>
            <person name="Finy P."/>
            <person name="Geml J."/>
            <person name="Haridas S."/>
            <person name="Hughes K."/>
            <person name="Justo A."/>
            <person name="Karasinski D."/>
            <person name="Kautmanova I."/>
            <person name="Kiss B."/>
            <person name="Kocsube S."/>
            <person name="Kotiranta H."/>
            <person name="LaButti K.M."/>
            <person name="Lechner B.E."/>
            <person name="Liimatainen K."/>
            <person name="Lipzen A."/>
            <person name="Lukacs Z."/>
            <person name="Mihaltcheva S."/>
            <person name="Morgado L.N."/>
            <person name="Niskanen T."/>
            <person name="Noordeloos M.E."/>
            <person name="Ohm R.A."/>
            <person name="Ortiz-Santana B."/>
            <person name="Ovrebo C."/>
            <person name="Racz N."/>
            <person name="Riley R."/>
            <person name="Savchenko A."/>
            <person name="Shiryaev A."/>
            <person name="Soop K."/>
            <person name="Spirin V."/>
            <person name="Szebenyi C."/>
            <person name="Tomsovsky M."/>
            <person name="Tulloss R.E."/>
            <person name="Uehling J."/>
            <person name="Grigoriev I.V."/>
            <person name="Vagvolgyi C."/>
            <person name="Papp T."/>
            <person name="Martin F.M."/>
            <person name="Miettinen O."/>
            <person name="Hibbett D.S."/>
            <person name="Nagy L.G."/>
        </authorList>
    </citation>
    <scope>NUCLEOTIDE SEQUENCE [LARGE SCALE GENOMIC DNA]</scope>
    <source>
        <strain evidence="3 4">CBS 121175</strain>
    </source>
</reference>
<dbReference type="PANTHER" id="PTHR17630:SF44">
    <property type="entry name" value="PROTEIN AIM2"/>
    <property type="match status" value="1"/>
</dbReference>